<dbReference type="SUPFAM" id="SSF55920">
    <property type="entry name" value="Creatinase/aminopeptidase"/>
    <property type="match status" value="1"/>
</dbReference>
<dbReference type="InterPro" id="IPR000994">
    <property type="entry name" value="Pept_M24"/>
</dbReference>
<protein>
    <submittedName>
        <fullName evidence="3">Xaa-Pro aminopeptidase</fullName>
    </submittedName>
</protein>
<feature type="region of interest" description="Disordered" evidence="1">
    <location>
        <begin position="181"/>
        <end position="200"/>
    </location>
</feature>
<proteinExistence type="predicted"/>
<organism evidence="3 4">
    <name type="scientific">Sphingomonas vulcanisoli</name>
    <dbReference type="NCBI Taxonomy" id="1658060"/>
    <lineage>
        <taxon>Bacteria</taxon>
        <taxon>Pseudomonadati</taxon>
        <taxon>Pseudomonadota</taxon>
        <taxon>Alphaproteobacteria</taxon>
        <taxon>Sphingomonadales</taxon>
        <taxon>Sphingomonadaceae</taxon>
        <taxon>Sphingomonas</taxon>
    </lineage>
</organism>
<dbReference type="RefSeq" id="WP_167073573.1">
    <property type="nucleotide sequence ID" value="NZ_JAAOZC010000005.1"/>
</dbReference>
<evidence type="ECO:0000259" key="2">
    <source>
        <dbReference type="Pfam" id="PF00557"/>
    </source>
</evidence>
<dbReference type="Pfam" id="PF00557">
    <property type="entry name" value="Peptidase_M24"/>
    <property type="match status" value="1"/>
</dbReference>
<gene>
    <name evidence="3" type="ORF">FHS31_002304</name>
</gene>
<feature type="domain" description="Peptidase M24" evidence="2">
    <location>
        <begin position="15"/>
        <end position="174"/>
    </location>
</feature>
<dbReference type="EMBL" id="JAAOZC010000005">
    <property type="protein sequence ID" value="NIJ08683.1"/>
    <property type="molecule type" value="Genomic_DNA"/>
</dbReference>
<dbReference type="InterPro" id="IPR036005">
    <property type="entry name" value="Creatinase/aminopeptidase-like"/>
</dbReference>
<dbReference type="Gene3D" id="3.90.230.10">
    <property type="entry name" value="Creatinase/methionine aminopeptidase superfamily"/>
    <property type="match status" value="1"/>
</dbReference>
<name>A0ABX0TT41_9SPHN</name>
<accession>A0ABX0TT41</accession>
<keyword evidence="3" id="KW-0031">Aminopeptidase</keyword>
<evidence type="ECO:0000313" key="4">
    <source>
        <dbReference type="Proteomes" id="UP000727456"/>
    </source>
</evidence>
<keyword evidence="3" id="KW-0645">Protease</keyword>
<keyword evidence="3" id="KW-0378">Hydrolase</keyword>
<keyword evidence="4" id="KW-1185">Reference proteome</keyword>
<evidence type="ECO:0000256" key="1">
    <source>
        <dbReference type="SAM" id="MobiDB-lite"/>
    </source>
</evidence>
<comment type="caution">
    <text evidence="3">The sequence shown here is derived from an EMBL/GenBank/DDBJ whole genome shotgun (WGS) entry which is preliminary data.</text>
</comment>
<evidence type="ECO:0000313" key="3">
    <source>
        <dbReference type="EMBL" id="NIJ08683.1"/>
    </source>
</evidence>
<sequence length="233" mass="25279">MATDLTHDADRLQGLKAAEARAFALLDAIEEAGIIAVGRTELAIERDIFAIAARDFGVTDHWHDRVVRAGVNALCIAGEAAPDRVVAEDDILFLDLGPVFGDWEADVGRSYVVGDDPEKHRLVADLEVVFEGLRQMYACSPDMTGADLFAAAEREAAARGWRFGGQIAGHVVGEFPYARSPAGRDGGRVSPANTGRMRDPDSLGQARHWILEVHLVSPDGRFGGFYERLLLPD</sequence>
<reference evidence="3 4" key="1">
    <citation type="submission" date="2020-03" db="EMBL/GenBank/DDBJ databases">
        <title>Genomic Encyclopedia of Type Strains, Phase III (KMG-III): the genomes of soil and plant-associated and newly described type strains.</title>
        <authorList>
            <person name="Whitman W."/>
        </authorList>
    </citation>
    <scope>NUCLEOTIDE SEQUENCE [LARGE SCALE GENOMIC DNA]</scope>
    <source>
        <strain evidence="3 4">CECT 8804</strain>
    </source>
</reference>
<dbReference type="GO" id="GO:0004177">
    <property type="term" value="F:aminopeptidase activity"/>
    <property type="evidence" value="ECO:0007669"/>
    <property type="project" value="UniProtKB-KW"/>
</dbReference>
<dbReference type="Proteomes" id="UP000727456">
    <property type="component" value="Unassembled WGS sequence"/>
</dbReference>